<dbReference type="OrthoDB" id="4499271at2759"/>
<dbReference type="Proteomes" id="UP000054771">
    <property type="component" value="Unassembled WGS sequence"/>
</dbReference>
<accession>A0A0U5G641</accession>
<evidence type="ECO:0000313" key="2">
    <source>
        <dbReference type="Proteomes" id="UP000054771"/>
    </source>
</evidence>
<sequence>MLPEKHFHLVGGNVLLLHRKSNIAWWLPDLQAGPPAADDPHFILSTDEERLPPRAVDGPSGPWTQYYPVKIMNPGSFTESIMMCGCRDYNHPTGFDSLWRFMLLYLLEEHSCEKPVRSEFRALWNHYNQEVEEAFRDLRDRLAAENRLPPRV</sequence>
<dbReference type="AlphaFoldDB" id="A0A0U5G641"/>
<gene>
    <name evidence="1" type="ORF">ASPCAL06161</name>
</gene>
<protein>
    <submittedName>
        <fullName evidence="1">Uncharacterized protein</fullName>
    </submittedName>
</protein>
<keyword evidence="2" id="KW-1185">Reference proteome</keyword>
<dbReference type="EMBL" id="CDMC01000004">
    <property type="protein sequence ID" value="CEL05039.1"/>
    <property type="molecule type" value="Genomic_DNA"/>
</dbReference>
<reference evidence="2" key="1">
    <citation type="journal article" date="2016" name="Genome Announc.">
        <title>Draft genome sequences of fungus Aspergillus calidoustus.</title>
        <authorList>
            <person name="Horn F."/>
            <person name="Linde J."/>
            <person name="Mattern D.J."/>
            <person name="Walther G."/>
            <person name="Guthke R."/>
            <person name="Scherlach K."/>
            <person name="Martin K."/>
            <person name="Brakhage A.A."/>
            <person name="Petzke L."/>
            <person name="Valiante V."/>
        </authorList>
    </citation>
    <scope>NUCLEOTIDE SEQUENCE [LARGE SCALE GENOMIC DNA]</scope>
    <source>
        <strain evidence="2">SF006504</strain>
    </source>
</reference>
<evidence type="ECO:0000313" key="1">
    <source>
        <dbReference type="EMBL" id="CEL05039.1"/>
    </source>
</evidence>
<proteinExistence type="predicted"/>
<organism evidence="1 2">
    <name type="scientific">Aspergillus calidoustus</name>
    <dbReference type="NCBI Taxonomy" id="454130"/>
    <lineage>
        <taxon>Eukaryota</taxon>
        <taxon>Fungi</taxon>
        <taxon>Dikarya</taxon>
        <taxon>Ascomycota</taxon>
        <taxon>Pezizomycotina</taxon>
        <taxon>Eurotiomycetes</taxon>
        <taxon>Eurotiomycetidae</taxon>
        <taxon>Eurotiales</taxon>
        <taxon>Aspergillaceae</taxon>
        <taxon>Aspergillus</taxon>
        <taxon>Aspergillus subgen. Nidulantes</taxon>
    </lineage>
</organism>
<name>A0A0U5G641_ASPCI</name>